<dbReference type="Proteomes" id="UP000321386">
    <property type="component" value="Unassembled WGS sequence"/>
</dbReference>
<dbReference type="Gene3D" id="2.60.40.2700">
    <property type="match status" value="2"/>
</dbReference>
<feature type="signal peptide" evidence="1">
    <location>
        <begin position="1"/>
        <end position="31"/>
    </location>
</feature>
<sequence>MHLTRPRAAAALTTLAAVLAASVISAAPAAAADSTTISGTVQLPSGAEYGPISVIAWAPGETYYDATSVDQPEEDGTFELTGLTSGASYQVAVHDASGTVSWGYYASGKVVPTATDAAMVKAGSSRLTIKARTAAPVTDISVVLPPDTYPSWNPAEFIVLEAGTGRAVASAGNRAVLTSAGSVAPLGALPSLADRKARATAASGAFAAAAATASSTQEAVRMSMPTSGLVSGVDYTFAIPVSVDGVEPSLDDAYFYGGVDRGMVRSLSNAATFRGGAVTVDVLVMGATAKTAPTISGTAKVGKTLTAKAGTFSMAGKVSYQWLRNGAAISGATASTYTLRSADQGKRISVRTTLKPTTPGYGHAVRSSAQTAKVVIGDAPKATTLPKISGTVKVGKKLTATRGSWSLTGLTYTYRWQRDGKDITGATKSTYVLTKADAGKKIRVKVTASRAGYTTGTARSNPTVAVAR</sequence>
<reference evidence="2 3" key="1">
    <citation type="submission" date="2019-07" db="EMBL/GenBank/DDBJ databases">
        <title>Whole genome shotgun sequence of Cellulomonas persica NBRC 101101.</title>
        <authorList>
            <person name="Hosoyama A."/>
            <person name="Uohara A."/>
            <person name="Ohji S."/>
            <person name="Ichikawa N."/>
        </authorList>
    </citation>
    <scope>NUCLEOTIDE SEQUENCE [LARGE SCALE GENOMIC DNA]</scope>
    <source>
        <strain evidence="2 3">NBRC 101101</strain>
    </source>
</reference>
<gene>
    <name evidence="2" type="ORF">CPE01_19070</name>
</gene>
<dbReference type="RefSeq" id="WP_146806421.1">
    <property type="nucleotide sequence ID" value="NZ_BJUA01000008.1"/>
</dbReference>
<dbReference type="AlphaFoldDB" id="A0A510UU19"/>
<organism evidence="2 3">
    <name type="scientific">Cellulomonas persica</name>
    <dbReference type="NCBI Taxonomy" id="76861"/>
    <lineage>
        <taxon>Bacteria</taxon>
        <taxon>Bacillati</taxon>
        <taxon>Actinomycetota</taxon>
        <taxon>Actinomycetes</taxon>
        <taxon>Micrococcales</taxon>
        <taxon>Cellulomonadaceae</taxon>
        <taxon>Cellulomonas</taxon>
    </lineage>
</organism>
<accession>A0A510UU19</accession>
<keyword evidence="3" id="KW-1185">Reference proteome</keyword>
<protein>
    <recommendedName>
        <fullName evidence="4">Fibronectin type-III domain-containing protein</fullName>
    </recommendedName>
</protein>
<feature type="chain" id="PRO_5039620238" description="Fibronectin type-III domain-containing protein" evidence="1">
    <location>
        <begin position="32"/>
        <end position="468"/>
    </location>
</feature>
<dbReference type="OrthoDB" id="614750at2"/>
<comment type="caution">
    <text evidence="2">The sequence shown here is derived from an EMBL/GenBank/DDBJ whole genome shotgun (WGS) entry which is preliminary data.</text>
</comment>
<name>A0A510UU19_9CELL</name>
<dbReference type="EMBL" id="BJUA01000008">
    <property type="protein sequence ID" value="GEK18174.1"/>
    <property type="molecule type" value="Genomic_DNA"/>
</dbReference>
<evidence type="ECO:0000256" key="1">
    <source>
        <dbReference type="SAM" id="SignalP"/>
    </source>
</evidence>
<evidence type="ECO:0000313" key="3">
    <source>
        <dbReference type="Proteomes" id="UP000321386"/>
    </source>
</evidence>
<evidence type="ECO:0008006" key="4">
    <source>
        <dbReference type="Google" id="ProtNLM"/>
    </source>
</evidence>
<evidence type="ECO:0000313" key="2">
    <source>
        <dbReference type="EMBL" id="GEK18174.1"/>
    </source>
</evidence>
<keyword evidence="1" id="KW-0732">Signal</keyword>
<proteinExistence type="predicted"/>